<name>A0A0B7HHU2_9FLAO</name>
<evidence type="ECO:0000313" key="1">
    <source>
        <dbReference type="EMBL" id="CEN38830.1"/>
    </source>
</evidence>
<dbReference type="AlphaFoldDB" id="A0A0B7HHU2"/>
<dbReference type="RefSeq" id="WP_018278757.1">
    <property type="nucleotide sequence ID" value="NZ_CDOF01000022.1"/>
</dbReference>
<evidence type="ECO:0000313" key="2">
    <source>
        <dbReference type="Proteomes" id="UP000038083"/>
    </source>
</evidence>
<reference evidence="1 2" key="1">
    <citation type="submission" date="2015-01" db="EMBL/GenBank/DDBJ databases">
        <authorList>
            <person name="MANFREDI Pablo"/>
        </authorList>
    </citation>
    <scope>NUCLEOTIDE SEQUENCE [LARGE SCALE GENOMIC DNA]</scope>
    <source>
        <strain evidence="1 2">Ccy74</strain>
    </source>
</reference>
<organism evidence="1 2">
    <name type="scientific">Capnocytophaga cynodegmi</name>
    <dbReference type="NCBI Taxonomy" id="28189"/>
    <lineage>
        <taxon>Bacteria</taxon>
        <taxon>Pseudomonadati</taxon>
        <taxon>Bacteroidota</taxon>
        <taxon>Flavobacteriia</taxon>
        <taxon>Flavobacteriales</taxon>
        <taxon>Flavobacteriaceae</taxon>
        <taxon>Capnocytophaga</taxon>
    </lineage>
</organism>
<gene>
    <name evidence="1" type="ORF">CCYN74_30274</name>
</gene>
<proteinExistence type="predicted"/>
<dbReference type="Proteomes" id="UP000038083">
    <property type="component" value="Unassembled WGS sequence"/>
</dbReference>
<sequence>MTQKEYAQYLAELIGEEMDTDCNELEELFYGYFQSFMPDGKNVEKVFEPIENGQLLYQRIKPIFEATKEETIQAFEQNIAPGYFVPNKKGTEEELKAIGKELLAGFLEFASFVEEETLQNYLKEIINIEISDSREQNFDDETQTELYEILSIWYIDNTDYESLISILREAYYSINCDYFLAAYLQYPVLTNKPKTDFLKPYFELWQRGFQFVINGNTLILF</sequence>
<protein>
    <submittedName>
        <fullName evidence="1">Uncharacterized protein</fullName>
    </submittedName>
</protein>
<accession>A0A0B7HHU2</accession>
<dbReference type="EMBL" id="CDOG01000023">
    <property type="protein sequence ID" value="CEN38830.1"/>
    <property type="molecule type" value="Genomic_DNA"/>
</dbReference>